<keyword evidence="1" id="KW-0472">Membrane</keyword>
<organism evidence="2 3">
    <name type="scientific">Heliocybe sulcata</name>
    <dbReference type="NCBI Taxonomy" id="5364"/>
    <lineage>
        <taxon>Eukaryota</taxon>
        <taxon>Fungi</taxon>
        <taxon>Dikarya</taxon>
        <taxon>Basidiomycota</taxon>
        <taxon>Agaricomycotina</taxon>
        <taxon>Agaricomycetes</taxon>
        <taxon>Gloeophyllales</taxon>
        <taxon>Gloeophyllaceae</taxon>
        <taxon>Heliocybe</taxon>
    </lineage>
</organism>
<reference evidence="2 3" key="1">
    <citation type="journal article" date="2019" name="Nat. Ecol. Evol.">
        <title>Megaphylogeny resolves global patterns of mushroom evolution.</title>
        <authorList>
            <person name="Varga T."/>
            <person name="Krizsan K."/>
            <person name="Foldi C."/>
            <person name="Dima B."/>
            <person name="Sanchez-Garcia M."/>
            <person name="Sanchez-Ramirez S."/>
            <person name="Szollosi G.J."/>
            <person name="Szarkandi J.G."/>
            <person name="Papp V."/>
            <person name="Albert L."/>
            <person name="Andreopoulos W."/>
            <person name="Angelini C."/>
            <person name="Antonin V."/>
            <person name="Barry K.W."/>
            <person name="Bougher N.L."/>
            <person name="Buchanan P."/>
            <person name="Buyck B."/>
            <person name="Bense V."/>
            <person name="Catcheside P."/>
            <person name="Chovatia M."/>
            <person name="Cooper J."/>
            <person name="Damon W."/>
            <person name="Desjardin D."/>
            <person name="Finy P."/>
            <person name="Geml J."/>
            <person name="Haridas S."/>
            <person name="Hughes K."/>
            <person name="Justo A."/>
            <person name="Karasinski D."/>
            <person name="Kautmanova I."/>
            <person name="Kiss B."/>
            <person name="Kocsube S."/>
            <person name="Kotiranta H."/>
            <person name="LaButti K.M."/>
            <person name="Lechner B.E."/>
            <person name="Liimatainen K."/>
            <person name="Lipzen A."/>
            <person name="Lukacs Z."/>
            <person name="Mihaltcheva S."/>
            <person name="Morgado L.N."/>
            <person name="Niskanen T."/>
            <person name="Noordeloos M.E."/>
            <person name="Ohm R.A."/>
            <person name="Ortiz-Santana B."/>
            <person name="Ovrebo C."/>
            <person name="Racz N."/>
            <person name="Riley R."/>
            <person name="Savchenko A."/>
            <person name="Shiryaev A."/>
            <person name="Soop K."/>
            <person name="Spirin V."/>
            <person name="Szebenyi C."/>
            <person name="Tomsovsky M."/>
            <person name="Tulloss R.E."/>
            <person name="Uehling J."/>
            <person name="Grigoriev I.V."/>
            <person name="Vagvolgyi C."/>
            <person name="Papp T."/>
            <person name="Martin F.M."/>
            <person name="Miettinen O."/>
            <person name="Hibbett D.S."/>
            <person name="Nagy L.G."/>
        </authorList>
    </citation>
    <scope>NUCLEOTIDE SEQUENCE [LARGE SCALE GENOMIC DNA]</scope>
    <source>
        <strain evidence="2 3">OMC1185</strain>
    </source>
</reference>
<protein>
    <submittedName>
        <fullName evidence="2">Uncharacterized protein</fullName>
    </submittedName>
</protein>
<sequence length="108" mass="12205">MALSLLRDNILGLWLVTLLYGIHLVLFLASTYTILAPSGATSSSPPSSSSPAPPPRWCAPSSPWISRARFPFGRLSRCGWGWGRGGEEGWRRQRWTRKSYWTRRTLQT</sequence>
<keyword evidence="3" id="KW-1185">Reference proteome</keyword>
<dbReference type="EMBL" id="ML213517">
    <property type="protein sequence ID" value="TFK49011.1"/>
    <property type="molecule type" value="Genomic_DNA"/>
</dbReference>
<keyword evidence="1" id="KW-0812">Transmembrane</keyword>
<proteinExistence type="predicted"/>
<dbReference type="Proteomes" id="UP000305948">
    <property type="component" value="Unassembled WGS sequence"/>
</dbReference>
<dbReference type="AlphaFoldDB" id="A0A5C3N5G5"/>
<accession>A0A5C3N5G5</accession>
<evidence type="ECO:0000256" key="1">
    <source>
        <dbReference type="SAM" id="Phobius"/>
    </source>
</evidence>
<feature type="transmembrane region" description="Helical" evidence="1">
    <location>
        <begin position="12"/>
        <end position="35"/>
    </location>
</feature>
<evidence type="ECO:0000313" key="2">
    <source>
        <dbReference type="EMBL" id="TFK49011.1"/>
    </source>
</evidence>
<gene>
    <name evidence="2" type="ORF">OE88DRAFT_1663343</name>
</gene>
<keyword evidence="1" id="KW-1133">Transmembrane helix</keyword>
<evidence type="ECO:0000313" key="3">
    <source>
        <dbReference type="Proteomes" id="UP000305948"/>
    </source>
</evidence>
<name>A0A5C3N5G5_9AGAM</name>